<accession>A0A8K0G2S4</accession>
<dbReference type="Gene3D" id="2.40.128.20">
    <property type="match status" value="1"/>
</dbReference>
<comment type="caution">
    <text evidence="1">The sequence shown here is derived from an EMBL/GenBank/DDBJ whole genome shotgun (WGS) entry which is preliminary data.</text>
</comment>
<dbReference type="Proteomes" id="UP000801492">
    <property type="component" value="Unassembled WGS sequence"/>
</dbReference>
<dbReference type="InterPro" id="IPR012674">
    <property type="entry name" value="Calycin"/>
</dbReference>
<dbReference type="AlphaFoldDB" id="A0A8K0G2S4"/>
<organism evidence="1 2">
    <name type="scientific">Ignelater luminosus</name>
    <name type="common">Cucubano</name>
    <name type="synonym">Pyrophorus luminosus</name>
    <dbReference type="NCBI Taxonomy" id="2038154"/>
    <lineage>
        <taxon>Eukaryota</taxon>
        <taxon>Metazoa</taxon>
        <taxon>Ecdysozoa</taxon>
        <taxon>Arthropoda</taxon>
        <taxon>Hexapoda</taxon>
        <taxon>Insecta</taxon>
        <taxon>Pterygota</taxon>
        <taxon>Neoptera</taxon>
        <taxon>Endopterygota</taxon>
        <taxon>Coleoptera</taxon>
        <taxon>Polyphaga</taxon>
        <taxon>Elateriformia</taxon>
        <taxon>Elateroidea</taxon>
        <taxon>Elateridae</taxon>
        <taxon>Agrypninae</taxon>
        <taxon>Pyrophorini</taxon>
        <taxon>Ignelater</taxon>
    </lineage>
</organism>
<reference evidence="1" key="1">
    <citation type="submission" date="2019-08" db="EMBL/GenBank/DDBJ databases">
        <title>The genome of the North American firefly Photinus pyralis.</title>
        <authorList>
            <consortium name="Photinus pyralis genome working group"/>
            <person name="Fallon T.R."/>
            <person name="Sander Lower S.E."/>
            <person name="Weng J.-K."/>
        </authorList>
    </citation>
    <scope>NUCLEOTIDE SEQUENCE</scope>
    <source>
        <strain evidence="1">TRF0915ILg1</strain>
        <tissue evidence="1">Whole body</tissue>
    </source>
</reference>
<keyword evidence="2" id="KW-1185">Reference proteome</keyword>
<name>A0A8K0G2S4_IGNLU</name>
<protein>
    <submittedName>
        <fullName evidence="1">Uncharacterized protein</fullName>
    </submittedName>
</protein>
<evidence type="ECO:0000313" key="2">
    <source>
        <dbReference type="Proteomes" id="UP000801492"/>
    </source>
</evidence>
<proteinExistence type="predicted"/>
<dbReference type="SUPFAM" id="SSF50814">
    <property type="entry name" value="Lipocalins"/>
    <property type="match status" value="1"/>
</dbReference>
<dbReference type="EMBL" id="VTPC01090346">
    <property type="protein sequence ID" value="KAF2883603.1"/>
    <property type="molecule type" value="Genomic_DNA"/>
</dbReference>
<sequence>MEQFSGKKFKLIYSDNADIFMRAAGIDLGDMTKGLPIPTTVEVKKFHDTYVLITASPYKTIMQEFQSGNEFTVINETEPNEVKATITVTEHTLHEVLKFPSGRIAVADYIFTENDMRIILNIDFIVAKLIYKRQT</sequence>
<gene>
    <name evidence="1" type="ORF">ILUMI_22570</name>
</gene>
<dbReference type="OrthoDB" id="9971011at2759"/>
<evidence type="ECO:0000313" key="1">
    <source>
        <dbReference type="EMBL" id="KAF2883603.1"/>
    </source>
</evidence>